<protein>
    <submittedName>
        <fullName evidence="2">PHP domain-containing protein</fullName>
    </submittedName>
</protein>
<dbReference type="Pfam" id="PF14716">
    <property type="entry name" value="HHH_8"/>
    <property type="match status" value="1"/>
</dbReference>
<dbReference type="InterPro" id="IPR004013">
    <property type="entry name" value="PHP_dom"/>
</dbReference>
<reference evidence="2 3" key="1">
    <citation type="submission" date="2024-03" db="EMBL/GenBank/DDBJ databases">
        <title>Natural products discovery in diverse microorganisms through a two-stage MS feature dereplication strategy.</title>
        <authorList>
            <person name="Zhang R."/>
        </authorList>
    </citation>
    <scope>NUCLEOTIDE SEQUENCE [LARGE SCALE GENOMIC DNA]</scope>
    <source>
        <strain evidence="2 3">18930</strain>
    </source>
</reference>
<dbReference type="NCBIfam" id="NF005928">
    <property type="entry name" value="PRK07945.1"/>
    <property type="match status" value="1"/>
</dbReference>
<dbReference type="SUPFAM" id="SSF47802">
    <property type="entry name" value="DNA polymerase beta, N-terminal domain-like"/>
    <property type="match status" value="1"/>
</dbReference>
<keyword evidence="3" id="KW-1185">Reference proteome</keyword>
<organism evidence="2 3">
    <name type="scientific">Rhodococcus sovatensis</name>
    <dbReference type="NCBI Taxonomy" id="1805840"/>
    <lineage>
        <taxon>Bacteria</taxon>
        <taxon>Bacillati</taxon>
        <taxon>Actinomycetota</taxon>
        <taxon>Actinomycetes</taxon>
        <taxon>Mycobacteriales</taxon>
        <taxon>Nocardiaceae</taxon>
        <taxon>Rhodococcus</taxon>
    </lineage>
</organism>
<dbReference type="InterPro" id="IPR027421">
    <property type="entry name" value="DNA_pol_lamdba_lyase_dom_sf"/>
</dbReference>
<dbReference type="PANTHER" id="PTHR36928:SF1">
    <property type="entry name" value="PHOSPHATASE YCDX-RELATED"/>
    <property type="match status" value="1"/>
</dbReference>
<proteinExistence type="predicted"/>
<dbReference type="InterPro" id="IPR047967">
    <property type="entry name" value="PolX_PHP"/>
</dbReference>
<dbReference type="SMART" id="SM00481">
    <property type="entry name" value="POLIIIAc"/>
    <property type="match status" value="1"/>
</dbReference>
<gene>
    <name evidence="2" type="ORF">WDS16_20125</name>
</gene>
<dbReference type="InterPro" id="IPR017078">
    <property type="entry name" value="UCP036978_PHPhdr"/>
</dbReference>
<dbReference type="InterPro" id="IPR003141">
    <property type="entry name" value="Pol/His_phosphatase_N"/>
</dbReference>
<dbReference type="RefSeq" id="WP_338887137.1">
    <property type="nucleotide sequence ID" value="NZ_CP147846.1"/>
</dbReference>
<dbReference type="Gene3D" id="3.20.20.140">
    <property type="entry name" value="Metal-dependent hydrolases"/>
    <property type="match status" value="1"/>
</dbReference>
<evidence type="ECO:0000313" key="3">
    <source>
        <dbReference type="Proteomes" id="UP001432000"/>
    </source>
</evidence>
<name>A0ABZ2PEY9_9NOCA</name>
<dbReference type="CDD" id="cd07436">
    <property type="entry name" value="PHP_PolX"/>
    <property type="match status" value="1"/>
</dbReference>
<dbReference type="InterPro" id="IPR010996">
    <property type="entry name" value="HHH_MUS81"/>
</dbReference>
<dbReference type="Pfam" id="PF02811">
    <property type="entry name" value="PHP"/>
    <property type="match status" value="1"/>
</dbReference>
<dbReference type="EMBL" id="CP147846">
    <property type="protein sequence ID" value="WXG67529.1"/>
    <property type="molecule type" value="Genomic_DNA"/>
</dbReference>
<evidence type="ECO:0000313" key="2">
    <source>
        <dbReference type="EMBL" id="WXG67529.1"/>
    </source>
</evidence>
<dbReference type="Proteomes" id="UP001432000">
    <property type="component" value="Chromosome"/>
</dbReference>
<dbReference type="Gene3D" id="1.10.150.110">
    <property type="entry name" value="DNA polymerase beta, N-terminal domain-like"/>
    <property type="match status" value="1"/>
</dbReference>
<sequence length="336" mass="37255">MDPIQALREIAYWLERSRADTHRVKAYRRAADVVESLSETARSERQRTDSWSALPGIGAKTSLIIRQALAGDVPEYLVEKRDEAQPIGENDLRSALRGDLHTHSNWSDGGSPIDEMMRTAKRLGHEYCALTDHSPRLTVANGLTAERLRRQLDVIAELNEQLAPFRILTGIEVDILDDGSLDQDEGLLAELDVVVASVHSNLRADSDTMTRRMVKAVANPHVDVLGHCTGRLVEGGRGTRPESKFDAEVVFEGCTQFGTAVEINSRPERQDPPERLIDIALERGCLFAIDTDAHAPGQLDWQGYGCLRAEDRGVPADRVINTWSMTDLLAWTGGDR</sequence>
<dbReference type="PIRSF" id="PIRSF036978">
    <property type="entry name" value="UCP036978_PHPhdr"/>
    <property type="match status" value="1"/>
</dbReference>
<feature type="domain" description="Polymerase/histidinol phosphatase N-terminal" evidence="1">
    <location>
        <begin position="98"/>
        <end position="177"/>
    </location>
</feature>
<dbReference type="InterPro" id="IPR016195">
    <property type="entry name" value="Pol/histidinol_Pase-like"/>
</dbReference>
<accession>A0ABZ2PEY9</accession>
<evidence type="ECO:0000259" key="1">
    <source>
        <dbReference type="SMART" id="SM00481"/>
    </source>
</evidence>
<dbReference type="SUPFAM" id="SSF89550">
    <property type="entry name" value="PHP domain-like"/>
    <property type="match status" value="1"/>
</dbReference>
<dbReference type="InterPro" id="IPR050243">
    <property type="entry name" value="PHP_phosphatase"/>
</dbReference>
<dbReference type="PANTHER" id="PTHR36928">
    <property type="entry name" value="PHOSPHATASE YCDX-RELATED"/>
    <property type="match status" value="1"/>
</dbReference>